<reference evidence="2 3" key="1">
    <citation type="submission" date="2016-11" db="EMBL/GenBank/DDBJ databases">
        <title>Networking in microbes: conjugative elements and plasmids in the genus Alteromonas.</title>
        <authorList>
            <person name="Lopez-Perez M."/>
            <person name="Ramon-Marco N."/>
            <person name="Rodriguez-Valera F."/>
        </authorList>
    </citation>
    <scope>NUCLEOTIDE SEQUENCE [LARGE SCALE GENOMIC DNA]</scope>
    <source>
        <strain evidence="2 3">CP48</strain>
        <plasmid evidence="3">pamcp48-600</plasmid>
    </source>
</reference>
<proteinExistence type="predicted"/>
<protein>
    <submittedName>
        <fullName evidence="2">Uncharacterized protein</fullName>
    </submittedName>
</protein>
<name>A0AAC9JET5_9ALTE</name>
<dbReference type="Proteomes" id="UP000182101">
    <property type="component" value="Plasmid pAMCP48-600"/>
</dbReference>
<keyword evidence="1" id="KW-0472">Membrane</keyword>
<evidence type="ECO:0000313" key="3">
    <source>
        <dbReference type="Proteomes" id="UP000182101"/>
    </source>
</evidence>
<sequence>MNDYYLNIRFLLVLSISLFLLFTPYVTETQEIIKMFVSEKWIVASLTGIVSFSGLLFFIVFSPKQTKRY</sequence>
<geneLocation type="plasmid" evidence="3">
    <name>pamcp48-600</name>
</geneLocation>
<gene>
    <name evidence="2" type="ORF">BM524_20500</name>
</gene>
<keyword evidence="2" id="KW-0614">Plasmid</keyword>
<keyword evidence="1" id="KW-1133">Transmembrane helix</keyword>
<keyword evidence="1" id="KW-0812">Transmembrane</keyword>
<organism evidence="2 3">
    <name type="scientific">Alteromonas mediterranea</name>
    <dbReference type="NCBI Taxonomy" id="314275"/>
    <lineage>
        <taxon>Bacteria</taxon>
        <taxon>Pseudomonadati</taxon>
        <taxon>Pseudomonadota</taxon>
        <taxon>Gammaproteobacteria</taxon>
        <taxon>Alteromonadales</taxon>
        <taxon>Alteromonadaceae</taxon>
        <taxon>Alteromonas/Salinimonas group</taxon>
        <taxon>Alteromonas</taxon>
    </lineage>
</organism>
<dbReference type="AlphaFoldDB" id="A0AAC9JET5"/>
<dbReference type="EMBL" id="CP018025">
    <property type="protein sequence ID" value="APD92289.1"/>
    <property type="molecule type" value="Genomic_DNA"/>
</dbReference>
<accession>A0AAC9JET5</accession>
<feature type="transmembrane region" description="Helical" evidence="1">
    <location>
        <begin position="39"/>
        <end position="61"/>
    </location>
</feature>
<evidence type="ECO:0000256" key="1">
    <source>
        <dbReference type="SAM" id="Phobius"/>
    </source>
</evidence>
<evidence type="ECO:0000313" key="2">
    <source>
        <dbReference type="EMBL" id="APD92289.1"/>
    </source>
</evidence>